<dbReference type="InterPro" id="IPR008920">
    <property type="entry name" value="TF_FadR/GntR_C"/>
</dbReference>
<keyword evidence="2" id="KW-0238">DNA-binding</keyword>
<dbReference type="SUPFAM" id="SSF48008">
    <property type="entry name" value="GntR ligand-binding domain-like"/>
    <property type="match status" value="1"/>
</dbReference>
<dbReference type="PRINTS" id="PR00035">
    <property type="entry name" value="HTHGNTR"/>
</dbReference>
<dbReference type="CDD" id="cd07377">
    <property type="entry name" value="WHTH_GntR"/>
    <property type="match status" value="1"/>
</dbReference>
<evidence type="ECO:0000256" key="1">
    <source>
        <dbReference type="ARBA" id="ARBA00023015"/>
    </source>
</evidence>
<proteinExistence type="predicted"/>
<dbReference type="Pfam" id="PF00392">
    <property type="entry name" value="GntR"/>
    <property type="match status" value="1"/>
</dbReference>
<dbReference type="GO" id="GO:0003677">
    <property type="term" value="F:DNA binding"/>
    <property type="evidence" value="ECO:0007669"/>
    <property type="project" value="UniProtKB-KW"/>
</dbReference>
<keyword evidence="6" id="KW-1185">Reference proteome</keyword>
<dbReference type="PANTHER" id="PTHR43537:SF44">
    <property type="entry name" value="GNTR FAMILY REGULATORY PROTEIN"/>
    <property type="match status" value="1"/>
</dbReference>
<evidence type="ECO:0000256" key="2">
    <source>
        <dbReference type="ARBA" id="ARBA00023125"/>
    </source>
</evidence>
<evidence type="ECO:0000313" key="6">
    <source>
        <dbReference type="Proteomes" id="UP000229757"/>
    </source>
</evidence>
<dbReference type="Gene3D" id="1.20.120.530">
    <property type="entry name" value="GntR ligand-binding domain-like"/>
    <property type="match status" value="1"/>
</dbReference>
<dbReference type="OrthoDB" id="9028214at2"/>
<name>A0A2K8KNJ5_9GAMM</name>
<evidence type="ECO:0000256" key="3">
    <source>
        <dbReference type="ARBA" id="ARBA00023163"/>
    </source>
</evidence>
<evidence type="ECO:0000313" key="5">
    <source>
        <dbReference type="EMBL" id="ATX76383.1"/>
    </source>
</evidence>
<dbReference type="InterPro" id="IPR000524">
    <property type="entry name" value="Tscrpt_reg_HTH_GntR"/>
</dbReference>
<dbReference type="KEGG" id="rfo:REIFOR_01237"/>
<dbReference type="PANTHER" id="PTHR43537">
    <property type="entry name" value="TRANSCRIPTIONAL REGULATOR, GNTR FAMILY"/>
    <property type="match status" value="1"/>
</dbReference>
<dbReference type="InterPro" id="IPR036390">
    <property type="entry name" value="WH_DNA-bd_sf"/>
</dbReference>
<sequence>MTSKPDITEMIAENIFSGRYGTGSLLPREIDLCEQYDLSRSTIRSALQTFVTLGILKKISGTGTQVRNRSDWQLLDPKVIGWMASYGKEDKRFINEMFTFRVAVEPYVSSLAALNATATNLLAIEDAFEGMITSLGREDMVWKGKSHNEYDVEFHEAIFEATNNLIWSQLSHVLRPSITLVVEESNFSANELNDSMERHRRVKEAIRLRQPDVAYMAATALLERTGQDLGMSEDYTKTRLLNIAVKE</sequence>
<dbReference type="AlphaFoldDB" id="A0A2K8KNJ5"/>
<protein>
    <submittedName>
        <fullName evidence="5">Transcriptional regulator, GntR family</fullName>
    </submittedName>
</protein>
<dbReference type="InterPro" id="IPR036388">
    <property type="entry name" value="WH-like_DNA-bd_sf"/>
</dbReference>
<feature type="domain" description="HTH gntR-type" evidence="4">
    <location>
        <begin position="1"/>
        <end position="69"/>
    </location>
</feature>
<dbReference type="EMBL" id="CP011797">
    <property type="protein sequence ID" value="ATX76383.1"/>
    <property type="molecule type" value="Genomic_DNA"/>
</dbReference>
<dbReference type="SMART" id="SM00345">
    <property type="entry name" value="HTH_GNTR"/>
    <property type="match status" value="1"/>
</dbReference>
<dbReference type="SUPFAM" id="SSF46785">
    <property type="entry name" value="Winged helix' DNA-binding domain"/>
    <property type="match status" value="1"/>
</dbReference>
<dbReference type="PROSITE" id="PS50949">
    <property type="entry name" value="HTH_GNTR"/>
    <property type="match status" value="1"/>
</dbReference>
<keyword evidence="3" id="KW-0804">Transcription</keyword>
<evidence type="ECO:0000259" key="4">
    <source>
        <dbReference type="PROSITE" id="PS50949"/>
    </source>
</evidence>
<organism evidence="5 6">
    <name type="scientific">Reinekea forsetii</name>
    <dbReference type="NCBI Taxonomy" id="1336806"/>
    <lineage>
        <taxon>Bacteria</taxon>
        <taxon>Pseudomonadati</taxon>
        <taxon>Pseudomonadota</taxon>
        <taxon>Gammaproteobacteria</taxon>
        <taxon>Oceanospirillales</taxon>
        <taxon>Saccharospirillaceae</taxon>
        <taxon>Reinekea</taxon>
    </lineage>
</organism>
<accession>A0A2K8KNJ5</accession>
<reference evidence="5 6" key="1">
    <citation type="journal article" date="2017" name="Environ. Microbiol.">
        <title>Genomic and physiological analyses of 'Reinekea forsetii' reveal a versatile opportunistic lifestyle during spring algae blooms.</title>
        <authorList>
            <person name="Avci B."/>
            <person name="Hahnke R.L."/>
            <person name="Chafee M."/>
            <person name="Fischer T."/>
            <person name="Gruber-Vodicka H."/>
            <person name="Tegetmeyer H.E."/>
            <person name="Harder J."/>
            <person name="Fuchs B.M."/>
            <person name="Amann R.I."/>
            <person name="Teeling H."/>
        </authorList>
    </citation>
    <scope>NUCLEOTIDE SEQUENCE [LARGE SCALE GENOMIC DNA]</scope>
    <source>
        <strain evidence="5 6">Hel1_31_D35</strain>
    </source>
</reference>
<dbReference type="Gene3D" id="1.10.10.10">
    <property type="entry name" value="Winged helix-like DNA-binding domain superfamily/Winged helix DNA-binding domain"/>
    <property type="match status" value="1"/>
</dbReference>
<keyword evidence="1" id="KW-0805">Transcription regulation</keyword>
<dbReference type="Proteomes" id="UP000229757">
    <property type="component" value="Chromosome"/>
</dbReference>
<dbReference type="InterPro" id="IPR011711">
    <property type="entry name" value="GntR_C"/>
</dbReference>
<dbReference type="GO" id="GO:0003700">
    <property type="term" value="F:DNA-binding transcription factor activity"/>
    <property type="evidence" value="ECO:0007669"/>
    <property type="project" value="InterPro"/>
</dbReference>
<gene>
    <name evidence="5" type="ORF">REIFOR_01237</name>
</gene>
<dbReference type="Pfam" id="PF07729">
    <property type="entry name" value="FCD"/>
    <property type="match status" value="1"/>
</dbReference>
<dbReference type="RefSeq" id="WP_100256726.1">
    <property type="nucleotide sequence ID" value="NZ_CP011797.1"/>
</dbReference>
<dbReference type="SMART" id="SM00895">
    <property type="entry name" value="FCD"/>
    <property type="match status" value="1"/>
</dbReference>